<dbReference type="InterPro" id="IPR036388">
    <property type="entry name" value="WH-like_DNA-bd_sf"/>
</dbReference>
<evidence type="ECO:0000256" key="1">
    <source>
        <dbReference type="ARBA" id="ARBA00007957"/>
    </source>
</evidence>
<dbReference type="GO" id="GO:0045892">
    <property type="term" value="P:negative regulation of DNA-templated transcription"/>
    <property type="evidence" value="ECO:0007669"/>
    <property type="project" value="TreeGrafter"/>
</dbReference>
<dbReference type="GeneID" id="98672484"/>
<keyword evidence="10" id="KW-1185">Reference proteome</keyword>
<dbReference type="AlphaFoldDB" id="A0A4Y1WXR4"/>
<dbReference type="RefSeq" id="WP_141427740.1">
    <property type="nucleotide sequence ID" value="NZ_AP019736.1"/>
</dbReference>
<feature type="binding site" evidence="7">
    <location>
        <position position="136"/>
    </location>
    <ligand>
        <name>Zn(2+)</name>
        <dbReference type="ChEBI" id="CHEBI:29105"/>
    </ligand>
</feature>
<keyword evidence="4" id="KW-0805">Transcription regulation</keyword>
<name>A0A4Y1WXR4_9BACT</name>
<protein>
    <submittedName>
        <fullName evidence="9">Transcriptional regulator</fullName>
    </submittedName>
</protein>
<feature type="binding site" evidence="7">
    <location>
        <position position="100"/>
    </location>
    <ligand>
        <name>Zn(2+)</name>
        <dbReference type="ChEBI" id="CHEBI:29105"/>
    </ligand>
</feature>
<dbReference type="Proteomes" id="UP000319374">
    <property type="component" value="Chromosome"/>
</dbReference>
<dbReference type="EMBL" id="AP019736">
    <property type="protein sequence ID" value="BBL05873.1"/>
    <property type="molecule type" value="Genomic_DNA"/>
</dbReference>
<evidence type="ECO:0000256" key="5">
    <source>
        <dbReference type="ARBA" id="ARBA00023125"/>
    </source>
</evidence>
<dbReference type="Gene3D" id="1.10.10.10">
    <property type="entry name" value="Winged helix-like DNA-binding domain superfamily/Winged helix DNA-binding domain"/>
    <property type="match status" value="1"/>
</dbReference>
<evidence type="ECO:0000256" key="3">
    <source>
        <dbReference type="ARBA" id="ARBA00022833"/>
    </source>
</evidence>
<evidence type="ECO:0000313" key="10">
    <source>
        <dbReference type="Proteomes" id="UP000319374"/>
    </source>
</evidence>
<dbReference type="PANTHER" id="PTHR33202:SF22">
    <property type="entry name" value="HYDROGEN PEROXIDE SENSITIVE REPRESSOR"/>
    <property type="match status" value="1"/>
</dbReference>
<comment type="cofactor">
    <cofactor evidence="7">
        <name>Zn(2+)</name>
        <dbReference type="ChEBI" id="CHEBI:29105"/>
    </cofactor>
    <text evidence="7">Binds 1 zinc ion per subunit.</text>
</comment>
<dbReference type="InterPro" id="IPR036390">
    <property type="entry name" value="WH_DNA-bd_sf"/>
</dbReference>
<comment type="cofactor">
    <cofactor evidence="8">
        <name>Mn(2+)</name>
        <dbReference type="ChEBI" id="CHEBI:29035"/>
    </cofactor>
    <cofactor evidence="8">
        <name>Fe(2+)</name>
        <dbReference type="ChEBI" id="CHEBI:29033"/>
    </cofactor>
    <text evidence="8">Binds 1 Mn(2+) or Fe(2+) ion per subunit.</text>
</comment>
<keyword evidence="8" id="KW-0408">Iron</keyword>
<evidence type="ECO:0000256" key="2">
    <source>
        <dbReference type="ARBA" id="ARBA00022491"/>
    </source>
</evidence>
<dbReference type="SUPFAM" id="SSF46785">
    <property type="entry name" value="Winged helix' DNA-binding domain"/>
    <property type="match status" value="1"/>
</dbReference>
<dbReference type="Gene3D" id="3.30.1490.190">
    <property type="match status" value="1"/>
</dbReference>
<feature type="binding site" evidence="7">
    <location>
        <position position="97"/>
    </location>
    <ligand>
        <name>Zn(2+)</name>
        <dbReference type="ChEBI" id="CHEBI:29105"/>
    </ligand>
</feature>
<dbReference type="InterPro" id="IPR002481">
    <property type="entry name" value="FUR"/>
</dbReference>
<evidence type="ECO:0000256" key="6">
    <source>
        <dbReference type="ARBA" id="ARBA00023163"/>
    </source>
</evidence>
<sequence length="142" mass="15972">MDTKHCEEVLLRHGIRPTAVRMLVLEATERFEGTFSLADLEEATDGIDKSSIFRTLVLFTERHLLHVIEDGSGSAKYCVCRNDHACRLGELHCHFHCEACGKTFCLPGEHVPAVRYPAGFEAREINYLIKGLCPECRAKVRG</sequence>
<keyword evidence="7" id="KW-0479">Metal-binding</keyword>
<comment type="similarity">
    <text evidence="1">Belongs to the Fur family.</text>
</comment>
<feature type="binding site" evidence="8">
    <location>
        <position position="84"/>
    </location>
    <ligand>
        <name>Fe cation</name>
        <dbReference type="ChEBI" id="CHEBI:24875"/>
    </ligand>
</feature>
<evidence type="ECO:0000313" key="9">
    <source>
        <dbReference type="EMBL" id="BBL05873.1"/>
    </source>
</evidence>
<dbReference type="OrthoDB" id="594893at2"/>
<evidence type="ECO:0000256" key="8">
    <source>
        <dbReference type="PIRSR" id="PIRSR602481-2"/>
    </source>
</evidence>
<dbReference type="GO" id="GO:1900376">
    <property type="term" value="P:regulation of secondary metabolite biosynthetic process"/>
    <property type="evidence" value="ECO:0007669"/>
    <property type="project" value="TreeGrafter"/>
</dbReference>
<keyword evidence="5" id="KW-0238">DNA-binding</keyword>
<keyword evidence="6" id="KW-0804">Transcription</keyword>
<proteinExistence type="inferred from homology"/>
<accession>A0A4Y1WXR4</accession>
<keyword evidence="3 7" id="KW-0862">Zinc</keyword>
<dbReference type="PANTHER" id="PTHR33202">
    <property type="entry name" value="ZINC UPTAKE REGULATION PROTEIN"/>
    <property type="match status" value="1"/>
</dbReference>
<dbReference type="Pfam" id="PF01475">
    <property type="entry name" value="FUR"/>
    <property type="match status" value="1"/>
</dbReference>
<evidence type="ECO:0000256" key="7">
    <source>
        <dbReference type="PIRSR" id="PIRSR602481-1"/>
    </source>
</evidence>
<organism evidence="9 10">
    <name type="scientific">Alistipes dispar</name>
    <dbReference type="NCBI Taxonomy" id="2585119"/>
    <lineage>
        <taxon>Bacteria</taxon>
        <taxon>Pseudomonadati</taxon>
        <taxon>Bacteroidota</taxon>
        <taxon>Bacteroidia</taxon>
        <taxon>Bacteroidales</taxon>
        <taxon>Rikenellaceae</taxon>
        <taxon>Alistipes</taxon>
    </lineage>
</organism>
<gene>
    <name evidence="9" type="ORF">A5CPEGH6_05110</name>
</gene>
<dbReference type="GO" id="GO:0000976">
    <property type="term" value="F:transcription cis-regulatory region binding"/>
    <property type="evidence" value="ECO:0007669"/>
    <property type="project" value="TreeGrafter"/>
</dbReference>
<evidence type="ECO:0000256" key="4">
    <source>
        <dbReference type="ARBA" id="ARBA00023015"/>
    </source>
</evidence>
<dbReference type="KEGG" id="ada:A5CPEGH6_05110"/>
<dbReference type="GO" id="GO:0003700">
    <property type="term" value="F:DNA-binding transcription factor activity"/>
    <property type="evidence" value="ECO:0007669"/>
    <property type="project" value="InterPro"/>
</dbReference>
<keyword evidence="2" id="KW-0678">Repressor</keyword>
<feature type="binding site" evidence="7">
    <location>
        <position position="133"/>
    </location>
    <ligand>
        <name>Zn(2+)</name>
        <dbReference type="ChEBI" id="CHEBI:29105"/>
    </ligand>
</feature>
<dbReference type="GO" id="GO:0008270">
    <property type="term" value="F:zinc ion binding"/>
    <property type="evidence" value="ECO:0007669"/>
    <property type="project" value="TreeGrafter"/>
</dbReference>
<dbReference type="InterPro" id="IPR043135">
    <property type="entry name" value="Fur_C"/>
</dbReference>
<reference evidence="10" key="1">
    <citation type="submission" date="2019-06" db="EMBL/GenBank/DDBJ databases">
        <title>Alistipes onderdonkii subsp. vulgaris subsp. nov., Alistipes dispar sp. nov. and Alistipes communis sp. nov., isolated from human faeces, and creation of Alistipes onderdonkii subsp. onderdonkii subsp. nov.</title>
        <authorList>
            <person name="Sakamoto M."/>
            <person name="Ikeyama N."/>
            <person name="Ogata Y."/>
            <person name="Suda W."/>
            <person name="Iino T."/>
            <person name="Hattori M."/>
            <person name="Ohkuma M."/>
        </authorList>
    </citation>
    <scope>NUCLEOTIDE SEQUENCE [LARGE SCALE GENOMIC DNA]</scope>
    <source>
        <strain evidence="10">5CPEGH6</strain>
    </source>
</reference>